<dbReference type="InterPro" id="IPR036047">
    <property type="entry name" value="F-box-like_dom_sf"/>
</dbReference>
<dbReference type="Proteomes" id="UP001642260">
    <property type="component" value="Unassembled WGS sequence"/>
</dbReference>
<dbReference type="EMBL" id="CAKOAT010215154">
    <property type="protein sequence ID" value="CAH8356053.1"/>
    <property type="molecule type" value="Genomic_DNA"/>
</dbReference>
<gene>
    <name evidence="3" type="ORF">ERUC_LOCUS21808</name>
</gene>
<dbReference type="SUPFAM" id="SSF81383">
    <property type="entry name" value="F-box domain"/>
    <property type="match status" value="1"/>
</dbReference>
<dbReference type="PANTHER" id="PTHR16027:SF6">
    <property type="entry name" value="DILUTE DOMAIN-CONTAINING PROTEIN"/>
    <property type="match status" value="1"/>
</dbReference>
<dbReference type="PROSITE" id="PS51126">
    <property type="entry name" value="DILUTE"/>
    <property type="match status" value="1"/>
</dbReference>
<dbReference type="PANTHER" id="PTHR16027">
    <property type="entry name" value="DILUTE DOMAIN-CONTAINING PROTEIN YPR089W"/>
    <property type="match status" value="1"/>
</dbReference>
<sequence length="408" mass="46599">MSAEEIPDELWRKILEIGVKSSTFSYKDLCCISISSSRLCRLSSEDSLWNFLLFIDFPTHTDSSSSSQSPTKYIYKTRFEKEKERRLASHRRALLRKESEISEWGRRIRELETRLSEEAERLQDASVEFSNLQRVRQASVALNVWQPEVVRGRQKQMVEQNAVPVEGRLRALEMEIKLCKQQITGVNRARREVKQRFDMARKELESMKYHPLRDYKLIRSGDQVSSGKRKKLKTSINSGMAPQRHCSSSATSFGRMTQSFRGVPQVVNLAMINGAAGGGADTLRQVEAKYPALLFKQQLTAYVEKIYGMIRDNLKKDISPLIGLCIQAPRTSRASLVKGASRSVANTPAQEALIAHWQGIVKSLTNFLNTLKLNNVPSFLVRKVFTQIFSFVNVQLFNRLLSRELFSI</sequence>
<accession>A0ABC8KAT6</accession>
<keyword evidence="1" id="KW-0175">Coiled coil</keyword>
<keyword evidence="4" id="KW-1185">Reference proteome</keyword>
<evidence type="ECO:0000313" key="4">
    <source>
        <dbReference type="Proteomes" id="UP001642260"/>
    </source>
</evidence>
<comment type="caution">
    <text evidence="3">The sequence shown here is derived from an EMBL/GenBank/DDBJ whole genome shotgun (WGS) entry which is preliminary data.</text>
</comment>
<dbReference type="AlphaFoldDB" id="A0ABC8KAT6"/>
<proteinExistence type="predicted"/>
<evidence type="ECO:0000259" key="2">
    <source>
        <dbReference type="PROSITE" id="PS51126"/>
    </source>
</evidence>
<protein>
    <recommendedName>
        <fullName evidence="2">Dilute domain-containing protein</fullName>
    </recommendedName>
</protein>
<dbReference type="InterPro" id="IPR052072">
    <property type="entry name" value="Vascular_dev_regulator"/>
</dbReference>
<name>A0ABC8KAT6_ERUVS</name>
<feature type="coiled-coil region" evidence="1">
    <location>
        <begin position="94"/>
        <end position="128"/>
    </location>
</feature>
<evidence type="ECO:0000256" key="1">
    <source>
        <dbReference type="SAM" id="Coils"/>
    </source>
</evidence>
<evidence type="ECO:0000313" key="3">
    <source>
        <dbReference type="EMBL" id="CAH8356053.1"/>
    </source>
</evidence>
<dbReference type="InterPro" id="IPR002710">
    <property type="entry name" value="Dilute_dom"/>
</dbReference>
<reference evidence="3 4" key="1">
    <citation type="submission" date="2022-03" db="EMBL/GenBank/DDBJ databases">
        <authorList>
            <person name="Macdonald S."/>
            <person name="Ahmed S."/>
            <person name="Newling K."/>
        </authorList>
    </citation>
    <scope>NUCLEOTIDE SEQUENCE [LARGE SCALE GENOMIC DNA]</scope>
</reference>
<feature type="domain" description="Dilute" evidence="2">
    <location>
        <begin position="280"/>
        <end position="408"/>
    </location>
</feature>
<organism evidence="3 4">
    <name type="scientific">Eruca vesicaria subsp. sativa</name>
    <name type="common">Garden rocket</name>
    <name type="synonym">Eruca sativa</name>
    <dbReference type="NCBI Taxonomy" id="29727"/>
    <lineage>
        <taxon>Eukaryota</taxon>
        <taxon>Viridiplantae</taxon>
        <taxon>Streptophyta</taxon>
        <taxon>Embryophyta</taxon>
        <taxon>Tracheophyta</taxon>
        <taxon>Spermatophyta</taxon>
        <taxon>Magnoliopsida</taxon>
        <taxon>eudicotyledons</taxon>
        <taxon>Gunneridae</taxon>
        <taxon>Pentapetalae</taxon>
        <taxon>rosids</taxon>
        <taxon>malvids</taxon>
        <taxon>Brassicales</taxon>
        <taxon>Brassicaceae</taxon>
        <taxon>Brassiceae</taxon>
        <taxon>Eruca</taxon>
    </lineage>
</organism>